<dbReference type="GO" id="GO:0005178">
    <property type="term" value="F:integrin binding"/>
    <property type="evidence" value="ECO:0007669"/>
    <property type="project" value="InterPro"/>
</dbReference>
<evidence type="ECO:0000256" key="8">
    <source>
        <dbReference type="ARBA" id="ARBA00023157"/>
    </source>
</evidence>
<evidence type="ECO:0000256" key="10">
    <source>
        <dbReference type="ARBA" id="ARBA00023319"/>
    </source>
</evidence>
<dbReference type="EMBL" id="VEVO01000013">
    <property type="protein sequence ID" value="KAF0032848.1"/>
    <property type="molecule type" value="Genomic_DNA"/>
</dbReference>
<dbReference type="InterPro" id="IPR013098">
    <property type="entry name" value="Ig_I-set"/>
</dbReference>
<comment type="subcellular location">
    <subcellularLocation>
        <location evidence="1">Membrane</location>
        <topology evidence="1">Single-pass type I membrane protein</topology>
    </subcellularLocation>
</comment>
<dbReference type="PROSITE" id="PS50835">
    <property type="entry name" value="IG_LIKE"/>
    <property type="match status" value="5"/>
</dbReference>
<evidence type="ECO:0000256" key="6">
    <source>
        <dbReference type="ARBA" id="ARBA00022989"/>
    </source>
</evidence>
<feature type="domain" description="Ig-like" evidence="12">
    <location>
        <begin position="220"/>
        <end position="297"/>
    </location>
</feature>
<dbReference type="InterPro" id="IPR003987">
    <property type="entry name" value="ICAM_VCAM_N"/>
</dbReference>
<reference evidence="13 14" key="1">
    <citation type="submission" date="2019-06" db="EMBL/GenBank/DDBJ databases">
        <title>Draft genomes of female and male turbot (Scophthalmus maximus).</title>
        <authorList>
            <person name="Xu H."/>
            <person name="Xu X.-W."/>
            <person name="Shao C."/>
            <person name="Chen S."/>
        </authorList>
    </citation>
    <scope>NUCLEOTIDE SEQUENCE [LARGE SCALE GENOMIC DNA]</scope>
    <source>
        <strain evidence="13">Ysfricsl-2016a</strain>
        <tissue evidence="13">Blood</tissue>
    </source>
</reference>
<keyword evidence="3 11" id="KW-0732">Signal</keyword>
<dbReference type="FunFam" id="2.60.40.10:FF:000032">
    <property type="entry name" value="palladin isoform X1"/>
    <property type="match status" value="1"/>
</dbReference>
<dbReference type="PRINTS" id="PR01472">
    <property type="entry name" value="ICAMVCAM1"/>
</dbReference>
<keyword evidence="7" id="KW-0472">Membrane</keyword>
<dbReference type="Pfam" id="PF08205">
    <property type="entry name" value="C2-set_2"/>
    <property type="match status" value="1"/>
</dbReference>
<feature type="chain" id="PRO_5025424190" description="Ig-like domain-containing protein" evidence="11">
    <location>
        <begin position="20"/>
        <end position="676"/>
    </location>
</feature>
<feature type="domain" description="Ig-like" evidence="12">
    <location>
        <begin position="587"/>
        <end position="670"/>
    </location>
</feature>
<evidence type="ECO:0000256" key="11">
    <source>
        <dbReference type="SAM" id="SignalP"/>
    </source>
</evidence>
<feature type="domain" description="Ig-like" evidence="12">
    <location>
        <begin position="112"/>
        <end position="194"/>
    </location>
</feature>
<dbReference type="GO" id="GO:0098609">
    <property type="term" value="P:cell-cell adhesion"/>
    <property type="evidence" value="ECO:0007669"/>
    <property type="project" value="InterPro"/>
</dbReference>
<dbReference type="InterPro" id="IPR013162">
    <property type="entry name" value="CD80_C2-set"/>
</dbReference>
<keyword evidence="6" id="KW-1133">Transmembrane helix</keyword>
<protein>
    <recommendedName>
        <fullName evidence="12">Ig-like domain-containing protein</fullName>
    </recommendedName>
</protein>
<evidence type="ECO:0000256" key="9">
    <source>
        <dbReference type="ARBA" id="ARBA00023180"/>
    </source>
</evidence>
<dbReference type="Pfam" id="PF13927">
    <property type="entry name" value="Ig_3"/>
    <property type="match status" value="1"/>
</dbReference>
<evidence type="ECO:0000256" key="3">
    <source>
        <dbReference type="ARBA" id="ARBA00022729"/>
    </source>
</evidence>
<evidence type="ECO:0000256" key="7">
    <source>
        <dbReference type="ARBA" id="ARBA00023136"/>
    </source>
</evidence>
<dbReference type="GO" id="GO:0016020">
    <property type="term" value="C:membrane"/>
    <property type="evidence" value="ECO:0007669"/>
    <property type="project" value="UniProtKB-SubCell"/>
</dbReference>
<dbReference type="AlphaFoldDB" id="A0A6A4SL03"/>
<proteinExistence type="predicted"/>
<dbReference type="InterPro" id="IPR007110">
    <property type="entry name" value="Ig-like_dom"/>
</dbReference>
<dbReference type="PANTHER" id="PTHR13771">
    <property type="entry name" value="INTERCELLULAR ADHESION MOLECULE"/>
    <property type="match status" value="1"/>
</dbReference>
<dbReference type="CDD" id="cd00096">
    <property type="entry name" value="Ig"/>
    <property type="match status" value="1"/>
</dbReference>
<keyword evidence="2" id="KW-0812">Transmembrane</keyword>
<dbReference type="InterPro" id="IPR036179">
    <property type="entry name" value="Ig-like_dom_sf"/>
</dbReference>
<dbReference type="Gene3D" id="2.60.40.10">
    <property type="entry name" value="Immunoglobulins"/>
    <property type="match status" value="7"/>
</dbReference>
<dbReference type="SMART" id="SM00409">
    <property type="entry name" value="IG"/>
    <property type="match status" value="5"/>
</dbReference>
<dbReference type="SUPFAM" id="SSF48726">
    <property type="entry name" value="Immunoglobulin"/>
    <property type="match status" value="5"/>
</dbReference>
<name>A0A6A4SL03_SCOMX</name>
<evidence type="ECO:0000256" key="1">
    <source>
        <dbReference type="ARBA" id="ARBA00004479"/>
    </source>
</evidence>
<dbReference type="InterPro" id="IPR003599">
    <property type="entry name" value="Ig_sub"/>
</dbReference>
<evidence type="ECO:0000259" key="12">
    <source>
        <dbReference type="PROSITE" id="PS50835"/>
    </source>
</evidence>
<evidence type="ECO:0000313" key="13">
    <source>
        <dbReference type="EMBL" id="KAF0032848.1"/>
    </source>
</evidence>
<dbReference type="PANTHER" id="PTHR13771:SF9">
    <property type="entry name" value="INTERCELLULAR ADHESION MOLECULE 5"/>
    <property type="match status" value="1"/>
</dbReference>
<feature type="signal peptide" evidence="11">
    <location>
        <begin position="1"/>
        <end position="19"/>
    </location>
</feature>
<keyword evidence="5" id="KW-0130">Cell adhesion</keyword>
<evidence type="ECO:0000256" key="5">
    <source>
        <dbReference type="ARBA" id="ARBA00022889"/>
    </source>
</evidence>
<dbReference type="InterPro" id="IPR047012">
    <property type="entry name" value="ICAM_VCAM"/>
</dbReference>
<feature type="domain" description="Ig-like" evidence="12">
    <location>
        <begin position="433"/>
        <end position="516"/>
    </location>
</feature>
<keyword evidence="10" id="KW-0393">Immunoglobulin domain</keyword>
<sequence>MLPLRMSHILMLMFSLCDADVTCPADQFILNPPEVIAEYGQEVVVNCTSTDDDFDEIYWRDGTRQSEKNTDGSSISWTLHLSDWNIKPKCIIKLNESFECSKDLGMTIFKNPDTVVLYPIKHVKTTVEGTQYELQCDVIDVAPVQNLTLTWYRDNQAIKTESFTNTSTTPVSESSILTVSVNREDNKAQFRCEAKLDFTPRGPKLLAFFDTHSLFVHYAPELNSNTSNVFYVGVGDSVALSCGAEGNPAPQFHWTRDGVNMTELTGNLNVTHVNTTATYTCTATNDLGRITRHISVHVIKDVMAAPAVATPTPRPTPEARKETPDIVSVSALARGPMVEGIEHLLQCDIINVAPVQKLTVTWYRGHENVSTQRFNDTLVTPGNVSSTLRVTPEREHNGALYRCKTELHLGPKGPEPMPTKSSEPYTAVVHYKPMMQDCPTHYTGEEHKFRMDMLPCKADGNPPPTVHWYYEGKLINASEPLTKGQSGKYTAEVFNSLSMSNNSIDITIEYSPSFACDDHYEVEEKGKVGVECEPEGKPPPVIAWFKDGIEISPRHWRQQDSGKYVLKATNKHGTANHTLHLEVLFAPEFKEGNNSKEVTPGENVTMDCSADGNPEPEVLWSYNGAVNVRETAGRRQRSIIVTGATSTNAGVYVCVATNKVGRVSRSVTLTMTGRYY</sequence>
<evidence type="ECO:0000256" key="4">
    <source>
        <dbReference type="ARBA" id="ARBA00022737"/>
    </source>
</evidence>
<gene>
    <name evidence="13" type="ORF">F2P81_015138</name>
</gene>
<organism evidence="13 14">
    <name type="scientific">Scophthalmus maximus</name>
    <name type="common">Turbot</name>
    <name type="synonym">Psetta maxima</name>
    <dbReference type="NCBI Taxonomy" id="52904"/>
    <lineage>
        <taxon>Eukaryota</taxon>
        <taxon>Metazoa</taxon>
        <taxon>Chordata</taxon>
        <taxon>Craniata</taxon>
        <taxon>Vertebrata</taxon>
        <taxon>Euteleostomi</taxon>
        <taxon>Actinopterygii</taxon>
        <taxon>Neopterygii</taxon>
        <taxon>Teleostei</taxon>
        <taxon>Neoteleostei</taxon>
        <taxon>Acanthomorphata</taxon>
        <taxon>Carangaria</taxon>
        <taxon>Pleuronectiformes</taxon>
        <taxon>Pleuronectoidei</taxon>
        <taxon>Scophthalmidae</taxon>
        <taxon>Scophthalmus</taxon>
    </lineage>
</organism>
<dbReference type="InterPro" id="IPR003598">
    <property type="entry name" value="Ig_sub2"/>
</dbReference>
<keyword evidence="9" id="KW-0325">Glycoprotein</keyword>
<feature type="domain" description="Ig-like" evidence="12">
    <location>
        <begin position="324"/>
        <end position="406"/>
    </location>
</feature>
<dbReference type="Proteomes" id="UP000438429">
    <property type="component" value="Unassembled WGS sequence"/>
</dbReference>
<dbReference type="SMART" id="SM00408">
    <property type="entry name" value="IGc2"/>
    <property type="match status" value="6"/>
</dbReference>
<comment type="caution">
    <text evidence="13">The sequence shown here is derived from an EMBL/GenBank/DDBJ whole genome shotgun (WGS) entry which is preliminary data.</text>
</comment>
<accession>A0A6A4SL03</accession>
<dbReference type="Pfam" id="PF07679">
    <property type="entry name" value="I-set"/>
    <property type="match status" value="2"/>
</dbReference>
<keyword evidence="8" id="KW-1015">Disulfide bond</keyword>
<keyword evidence="4" id="KW-0677">Repeat</keyword>
<dbReference type="InterPro" id="IPR013783">
    <property type="entry name" value="Ig-like_fold"/>
</dbReference>
<evidence type="ECO:0000256" key="2">
    <source>
        <dbReference type="ARBA" id="ARBA00022692"/>
    </source>
</evidence>
<evidence type="ECO:0000313" key="14">
    <source>
        <dbReference type="Proteomes" id="UP000438429"/>
    </source>
</evidence>